<keyword evidence="2" id="KW-0328">Glycosyltransferase</keyword>
<feature type="domain" description="Glycosyltransferase 2-like" evidence="4">
    <location>
        <begin position="11"/>
        <end position="98"/>
    </location>
</feature>
<dbReference type="PANTHER" id="PTHR43179:SF12">
    <property type="entry name" value="GALACTOFURANOSYLTRANSFERASE GLFT2"/>
    <property type="match status" value="1"/>
</dbReference>
<dbReference type="CDD" id="cd00761">
    <property type="entry name" value="Glyco_tranf_GTA_type"/>
    <property type="match status" value="1"/>
</dbReference>
<sequence length="301" mass="33366">MIRSWRRPQLSVVVVIHNMAREAPRTLYSLSTRYQRGVQAHDYEVIVVDSGSTPAFPANQLQDLAGQFRLLRVSPDAPTPCQAMNTGIRAARGRYVACAIDGARILSPGIVNATLKLLAAMPNALVCTLGMHLGPKLQTLSISEGYNQGVEDQMLDDTDWMQDGYRLFDIAVPAGSSRGGFLQPINESNFFTLARERLLQLGGFDERFRCSGGGLVNLDMHNRMLEQADIEPVMLLGEATFHQFHGGVSTNVPAARHPLAEYKAEYRQLRGHDYAPVQREMSYFGRVTPASRRFLDCSNAP</sequence>
<evidence type="ECO:0000256" key="3">
    <source>
        <dbReference type="ARBA" id="ARBA00022679"/>
    </source>
</evidence>
<gene>
    <name evidence="5" type="ORF">ATO7_15227</name>
</gene>
<dbReference type="InterPro" id="IPR029044">
    <property type="entry name" value="Nucleotide-diphossugar_trans"/>
</dbReference>
<dbReference type="PANTHER" id="PTHR43179">
    <property type="entry name" value="RHAMNOSYLTRANSFERASE WBBL"/>
    <property type="match status" value="1"/>
</dbReference>
<reference evidence="5 6" key="1">
    <citation type="submission" date="2013-04" db="EMBL/GenBank/DDBJ databases">
        <title>Oceanococcus atlanticus 22II-S10r2 Genome Sequencing.</title>
        <authorList>
            <person name="Lai Q."/>
            <person name="Li G."/>
            <person name="Shao Z."/>
        </authorList>
    </citation>
    <scope>NUCLEOTIDE SEQUENCE [LARGE SCALE GENOMIC DNA]</scope>
    <source>
        <strain evidence="5 6">22II-S10r2</strain>
    </source>
</reference>
<dbReference type="OrthoDB" id="5782309at2"/>
<keyword evidence="6" id="KW-1185">Reference proteome</keyword>
<dbReference type="Gene3D" id="3.90.550.10">
    <property type="entry name" value="Spore Coat Polysaccharide Biosynthesis Protein SpsA, Chain A"/>
    <property type="match status" value="1"/>
</dbReference>
<evidence type="ECO:0000313" key="5">
    <source>
        <dbReference type="EMBL" id="ORE85147.1"/>
    </source>
</evidence>
<name>A0A1Y1S9Z8_9GAMM</name>
<dbReference type="GO" id="GO:0016757">
    <property type="term" value="F:glycosyltransferase activity"/>
    <property type="evidence" value="ECO:0007669"/>
    <property type="project" value="UniProtKB-KW"/>
</dbReference>
<keyword evidence="3" id="KW-0808">Transferase</keyword>
<dbReference type="SUPFAM" id="SSF53448">
    <property type="entry name" value="Nucleotide-diphospho-sugar transferases"/>
    <property type="match status" value="1"/>
</dbReference>
<dbReference type="Proteomes" id="UP000192342">
    <property type="component" value="Unassembled WGS sequence"/>
</dbReference>
<dbReference type="STRING" id="1317117.ATO7_15227"/>
<evidence type="ECO:0000256" key="2">
    <source>
        <dbReference type="ARBA" id="ARBA00022676"/>
    </source>
</evidence>
<protein>
    <recommendedName>
        <fullName evidence="4">Glycosyltransferase 2-like domain-containing protein</fullName>
    </recommendedName>
</protein>
<dbReference type="RefSeq" id="WP_083563299.1">
    <property type="nucleotide sequence ID" value="NZ_AQQV01000005.1"/>
</dbReference>
<dbReference type="AlphaFoldDB" id="A0A1Y1S9Z8"/>
<evidence type="ECO:0000256" key="1">
    <source>
        <dbReference type="ARBA" id="ARBA00006739"/>
    </source>
</evidence>
<dbReference type="Pfam" id="PF00535">
    <property type="entry name" value="Glycos_transf_2"/>
    <property type="match status" value="1"/>
</dbReference>
<proteinExistence type="inferred from homology"/>
<evidence type="ECO:0000259" key="4">
    <source>
        <dbReference type="Pfam" id="PF00535"/>
    </source>
</evidence>
<comment type="caution">
    <text evidence="5">The sequence shown here is derived from an EMBL/GenBank/DDBJ whole genome shotgun (WGS) entry which is preliminary data.</text>
</comment>
<dbReference type="EMBL" id="AQQV01000005">
    <property type="protein sequence ID" value="ORE85147.1"/>
    <property type="molecule type" value="Genomic_DNA"/>
</dbReference>
<accession>A0A1Y1S9Z8</accession>
<comment type="similarity">
    <text evidence="1">Belongs to the glycosyltransferase 2 family.</text>
</comment>
<dbReference type="InterPro" id="IPR001173">
    <property type="entry name" value="Glyco_trans_2-like"/>
</dbReference>
<evidence type="ECO:0000313" key="6">
    <source>
        <dbReference type="Proteomes" id="UP000192342"/>
    </source>
</evidence>
<organism evidence="5 6">
    <name type="scientific">Oceanococcus atlanticus</name>
    <dbReference type="NCBI Taxonomy" id="1317117"/>
    <lineage>
        <taxon>Bacteria</taxon>
        <taxon>Pseudomonadati</taxon>
        <taxon>Pseudomonadota</taxon>
        <taxon>Gammaproteobacteria</taxon>
        <taxon>Chromatiales</taxon>
        <taxon>Oceanococcaceae</taxon>
        <taxon>Oceanococcus</taxon>
    </lineage>
</organism>